<gene>
    <name evidence="3" type="ORF">LVJ82_12460</name>
</gene>
<organism evidence="3 4">
    <name type="scientific">Vitreoscilla massiliensis</name>
    <dbReference type="NCBI Taxonomy" id="1689272"/>
    <lineage>
        <taxon>Bacteria</taxon>
        <taxon>Pseudomonadati</taxon>
        <taxon>Pseudomonadota</taxon>
        <taxon>Betaproteobacteria</taxon>
        <taxon>Neisseriales</taxon>
        <taxon>Neisseriaceae</taxon>
        <taxon>Vitreoscilla</taxon>
    </lineage>
</organism>
<dbReference type="PANTHER" id="PTHR48081:SF8">
    <property type="entry name" value="ALPHA_BETA HYDROLASE FOLD-3 DOMAIN-CONTAINING PROTEIN-RELATED"/>
    <property type="match status" value="1"/>
</dbReference>
<dbReference type="PANTHER" id="PTHR48081">
    <property type="entry name" value="AB HYDROLASE SUPERFAMILY PROTEIN C4A8.06C"/>
    <property type="match status" value="1"/>
</dbReference>
<dbReference type="Gene3D" id="3.40.50.1820">
    <property type="entry name" value="alpha/beta hydrolase"/>
    <property type="match status" value="1"/>
</dbReference>
<dbReference type="EMBL" id="CP091511">
    <property type="protein sequence ID" value="UOO88283.1"/>
    <property type="molecule type" value="Genomic_DNA"/>
</dbReference>
<dbReference type="InterPro" id="IPR050300">
    <property type="entry name" value="GDXG_lipolytic_enzyme"/>
</dbReference>
<dbReference type="Proteomes" id="UP000832011">
    <property type="component" value="Chromosome"/>
</dbReference>
<dbReference type="RefSeq" id="WP_058358029.1">
    <property type="nucleotide sequence ID" value="NZ_CABKVG010000010.1"/>
</dbReference>
<name>A0ABY4DXM7_9NEIS</name>
<dbReference type="InterPro" id="IPR029058">
    <property type="entry name" value="AB_hydrolase_fold"/>
</dbReference>
<proteinExistence type="predicted"/>
<reference evidence="3 4" key="1">
    <citation type="journal article" date="2022" name="Res Sq">
        <title>Evolution of multicellular longitudinally dividing oral cavity symbionts (Neisseriaceae).</title>
        <authorList>
            <person name="Nyongesa S."/>
            <person name="Weber P."/>
            <person name="Bernet E."/>
            <person name="Pullido F."/>
            <person name="Nieckarz M."/>
            <person name="Delaby M."/>
            <person name="Nieves C."/>
            <person name="Viehboeck T."/>
            <person name="Krause N."/>
            <person name="Rivera-Millot A."/>
            <person name="Nakamura A."/>
            <person name="Vischer N."/>
            <person name="VanNieuwenhze M."/>
            <person name="Brun Y."/>
            <person name="Cava F."/>
            <person name="Bulgheresi S."/>
            <person name="Veyrier F."/>
        </authorList>
    </citation>
    <scope>NUCLEOTIDE SEQUENCE [LARGE SCALE GENOMIC DNA]</scope>
    <source>
        <strain evidence="3 4">SN4</strain>
    </source>
</reference>
<evidence type="ECO:0000256" key="1">
    <source>
        <dbReference type="ARBA" id="ARBA00022801"/>
    </source>
</evidence>
<dbReference type="SUPFAM" id="SSF53474">
    <property type="entry name" value="alpha/beta-Hydrolases"/>
    <property type="match status" value="1"/>
</dbReference>
<evidence type="ECO:0000259" key="2">
    <source>
        <dbReference type="Pfam" id="PF07859"/>
    </source>
</evidence>
<feature type="domain" description="Alpha/beta hydrolase fold-3" evidence="2">
    <location>
        <begin position="83"/>
        <end position="274"/>
    </location>
</feature>
<keyword evidence="1 3" id="KW-0378">Hydrolase</keyword>
<protein>
    <submittedName>
        <fullName evidence="3">Alpha/beta hydrolase</fullName>
    </submittedName>
</protein>
<dbReference type="GO" id="GO:0016787">
    <property type="term" value="F:hydrolase activity"/>
    <property type="evidence" value="ECO:0007669"/>
    <property type="project" value="UniProtKB-KW"/>
</dbReference>
<dbReference type="Pfam" id="PF07859">
    <property type="entry name" value="Abhydrolase_3"/>
    <property type="match status" value="1"/>
</dbReference>
<dbReference type="InterPro" id="IPR013094">
    <property type="entry name" value="AB_hydrolase_3"/>
</dbReference>
<evidence type="ECO:0000313" key="3">
    <source>
        <dbReference type="EMBL" id="UOO88283.1"/>
    </source>
</evidence>
<evidence type="ECO:0000313" key="4">
    <source>
        <dbReference type="Proteomes" id="UP000832011"/>
    </source>
</evidence>
<accession>A0ABY4DXM7</accession>
<keyword evidence="4" id="KW-1185">Reference proteome</keyword>
<sequence>MRPAHTAYQFDDDMAYFVHWYSVFKPADDDIDSKRATYEAWCHSYTPPIDEDIDVIDTATANGVALRLYKPQRPAPEQGWPWVVYLHGGMWTYGSLDSHEYITAPLCKDLNAIVIAVDYSLAPEAAYPAAQQDCIAAIEHVLAQAAAWQLNANAGMLMGDDAGAVLALEIARSHKRPEIQAVVAINPNLVLESSAEEHPILSQASIRYFWQHYAGTVDLHVPEASALQEHVPTVFFVPEYDAAKTAVARYAANLQQAGNTVAVIEGIGMVHGCLKAMRISPAVKSVYQQLIAACKPYLS</sequence>